<evidence type="ECO:0000256" key="2">
    <source>
        <dbReference type="ARBA" id="ARBA00011932"/>
    </source>
</evidence>
<evidence type="ECO:0000256" key="5">
    <source>
        <dbReference type="ARBA" id="ARBA00022692"/>
    </source>
</evidence>
<comment type="catalytic activity">
    <reaction evidence="14">
        <text>3-O-[beta-D-GalNAc-(1-&gt;3)-beta-D-GlcNAc-(1-&gt;4)-alpha-D-Man]-L-Thr-[protein] + ATP = 3-O-[beta-D-GalNAc-(1-&gt;3)-beta-D-GlcNAc-(1-&gt;4)-(O-6-P-alpha-D-Man)]-Thr-[protein] + ADP + H(+)</text>
        <dbReference type="Rhea" id="RHEA:52616"/>
        <dbReference type="Rhea" id="RHEA-COMP:13308"/>
        <dbReference type="Rhea" id="RHEA-COMP:13309"/>
        <dbReference type="ChEBI" id="CHEBI:15378"/>
        <dbReference type="ChEBI" id="CHEBI:30616"/>
        <dbReference type="ChEBI" id="CHEBI:136709"/>
        <dbReference type="ChEBI" id="CHEBI:136710"/>
        <dbReference type="ChEBI" id="CHEBI:456216"/>
        <dbReference type="EC" id="2.7.1.183"/>
    </reaction>
</comment>
<reference evidence="19" key="3">
    <citation type="submission" date="2025-09" db="UniProtKB">
        <authorList>
            <consortium name="Ensembl"/>
        </authorList>
    </citation>
    <scope>IDENTIFICATION</scope>
</reference>
<dbReference type="InterPro" id="IPR000719">
    <property type="entry name" value="Prot_kinase_dom"/>
</dbReference>
<dbReference type="EC" id="2.7.1.183" evidence="2"/>
<evidence type="ECO:0000313" key="20">
    <source>
        <dbReference type="Proteomes" id="UP000694580"/>
    </source>
</evidence>
<dbReference type="GO" id="GO:0004672">
    <property type="term" value="F:protein kinase activity"/>
    <property type="evidence" value="ECO:0007669"/>
    <property type="project" value="InterPro"/>
</dbReference>
<evidence type="ECO:0000256" key="13">
    <source>
        <dbReference type="ARBA" id="ARBA00025665"/>
    </source>
</evidence>
<dbReference type="GeneID" id="114797842"/>
<dbReference type="RefSeq" id="XP_028848884.1">
    <property type="nucleotide sequence ID" value="XM_028993051.1"/>
</dbReference>
<dbReference type="GeneTree" id="ENSGT00390000004945"/>
<dbReference type="PANTHER" id="PTHR22618:SF2">
    <property type="entry name" value="PROTEIN O-MANNOSE KINASE"/>
    <property type="match status" value="1"/>
</dbReference>
<keyword evidence="4" id="KW-0808">Transferase</keyword>
<keyword evidence="7" id="KW-0418">Kinase</keyword>
<dbReference type="GO" id="GO:0005524">
    <property type="term" value="F:ATP binding"/>
    <property type="evidence" value="ECO:0007669"/>
    <property type="project" value="UniProtKB-KW"/>
</dbReference>
<dbReference type="Pfam" id="PF07714">
    <property type="entry name" value="PK_Tyr_Ser-Thr"/>
    <property type="match status" value="1"/>
</dbReference>
<reference evidence="19 20" key="1">
    <citation type="submission" date="2020-06" db="EMBL/GenBank/DDBJ databases">
        <authorList>
            <consortium name="Wellcome Sanger Institute Data Sharing"/>
        </authorList>
    </citation>
    <scope>NUCLEOTIDE SEQUENCE [LARGE SCALE GENOMIC DNA]</scope>
</reference>
<evidence type="ECO:0000256" key="6">
    <source>
        <dbReference type="ARBA" id="ARBA00022741"/>
    </source>
</evidence>
<dbReference type="Gene3D" id="1.10.510.10">
    <property type="entry name" value="Transferase(Phosphotransferase) domain 1"/>
    <property type="match status" value="1"/>
</dbReference>
<accession>A0AAY4AME6</accession>
<dbReference type="PANTHER" id="PTHR22618">
    <property type="entry name" value="PROTEIN O-MANNOSE KINASE"/>
    <property type="match status" value="1"/>
</dbReference>
<sequence>MGSVRAAWCSVPVVVLCLAGLLCANLLLYWYLEALYPVGVMPHVGRQCPPRHFKLGNMKDCIPWLQCAEVRKDVRRLKLIGQGAVKKVYLSEWKGQKVALSALVSETYRPDFLHGLSMLHSLQSVRVVQLVGACEDDYVLVTEYHPLGTPLSLDDALAMPRYHGSDTWQTRLHLVLDYVAFLSFLHNSPVGSRVMCDSNDLGKTLSQFLLTSDLRLVANDLDALPEVPRGGQGVKCGPRELTGDFVAPEQLWPHGSGTPFTDELMPGYDEKTDVWKIPDVTRFLLGHVVGSDVIHFHLFQIHADCKRYDPRMRPTAREVLSVYRSVYDTMVESHRHTRDML</sequence>
<keyword evidence="20" id="KW-1185">Reference proteome</keyword>
<evidence type="ECO:0000256" key="3">
    <source>
        <dbReference type="ARBA" id="ARBA00015906"/>
    </source>
</evidence>
<keyword evidence="12 17" id="KW-0472">Membrane</keyword>
<evidence type="ECO:0000256" key="15">
    <source>
        <dbReference type="ARBA" id="ARBA00030304"/>
    </source>
</evidence>
<protein>
    <recommendedName>
        <fullName evidence="3">Protein O-mannose kinase</fullName>
        <ecNumber evidence="2">2.7.1.183</ecNumber>
    </recommendedName>
    <alternativeName>
        <fullName evidence="16">Protein kinase-like protein SgK196</fullName>
    </alternativeName>
    <alternativeName>
        <fullName evidence="15">Sugen kinase 196</fullName>
    </alternativeName>
</protein>
<feature type="domain" description="Protein kinase" evidence="18">
    <location>
        <begin position="74"/>
        <end position="341"/>
    </location>
</feature>
<evidence type="ECO:0000256" key="14">
    <source>
        <dbReference type="ARBA" id="ARBA00029343"/>
    </source>
</evidence>
<name>A0AAY4AME6_9TELE</name>
<dbReference type="InterPro" id="IPR011009">
    <property type="entry name" value="Kinase-like_dom_sf"/>
</dbReference>
<dbReference type="Ensembl" id="ENSDCDT00010010522.1">
    <property type="protein sequence ID" value="ENSDCDP00010010028.1"/>
    <property type="gene ID" value="ENSDCDG00010004461.1"/>
</dbReference>
<comment type="subcellular location">
    <subcellularLocation>
        <location evidence="1">Endoplasmic reticulum membrane</location>
        <topology evidence="1">Single-pass type II membrane protein</topology>
    </subcellularLocation>
</comment>
<evidence type="ECO:0000256" key="1">
    <source>
        <dbReference type="ARBA" id="ARBA00004648"/>
    </source>
</evidence>
<reference evidence="19" key="2">
    <citation type="submission" date="2025-08" db="UniProtKB">
        <authorList>
            <consortium name="Ensembl"/>
        </authorList>
    </citation>
    <scope>IDENTIFICATION</scope>
</reference>
<feature type="transmembrane region" description="Helical" evidence="17">
    <location>
        <begin position="7"/>
        <end position="32"/>
    </location>
</feature>
<keyword evidence="8" id="KW-0256">Endoplasmic reticulum</keyword>
<evidence type="ECO:0000256" key="11">
    <source>
        <dbReference type="ARBA" id="ARBA00022989"/>
    </source>
</evidence>
<dbReference type="PROSITE" id="PS50011">
    <property type="entry name" value="PROTEIN_KINASE_DOM"/>
    <property type="match status" value="1"/>
</dbReference>
<evidence type="ECO:0000256" key="10">
    <source>
        <dbReference type="ARBA" id="ARBA00022968"/>
    </source>
</evidence>
<dbReference type="SUPFAM" id="SSF56112">
    <property type="entry name" value="Protein kinase-like (PK-like)"/>
    <property type="match status" value="1"/>
</dbReference>
<keyword evidence="11 17" id="KW-1133">Transmembrane helix</keyword>
<comment type="function">
    <text evidence="13">Protein O-mannose kinase that specifically mediates phosphorylation at the 6-position of an O-mannose of the trisaccharide (N-acetylgalactosamine (GalNAc)-beta-1,3-N-acetylglucosamine (GlcNAc)-beta-1,4-mannose) to generate phosphorylated O-mannosyl trisaccharide (N-acetylgalactosamine-beta-1,3-N-acetylglucosamine-beta-1,4-(phosphate-6-)mannose). Phosphorylated O-mannosyl trisaccharide is a carbohydrate structure present in alpha-dystroglycan (DAG1), which is required for binding laminin G-like domain-containing extracellular proteins with high affinity. Only shows kinase activity when the GalNAc-beta-3-GlcNAc-beta-terminus is linked to the 4-position of O-mannose, suggesting that this disaccharide serves as the substrate recognition motif.</text>
</comment>
<evidence type="ECO:0000313" key="19">
    <source>
        <dbReference type="Ensembl" id="ENSDCDP00010010028.1"/>
    </source>
</evidence>
<evidence type="ECO:0000256" key="17">
    <source>
        <dbReference type="SAM" id="Phobius"/>
    </source>
</evidence>
<evidence type="ECO:0000256" key="8">
    <source>
        <dbReference type="ARBA" id="ARBA00022824"/>
    </source>
</evidence>
<evidence type="ECO:0000256" key="12">
    <source>
        <dbReference type="ARBA" id="ARBA00023136"/>
    </source>
</evidence>
<dbReference type="GO" id="GO:0019200">
    <property type="term" value="F:carbohydrate kinase activity"/>
    <property type="evidence" value="ECO:0007669"/>
    <property type="project" value="InterPro"/>
</dbReference>
<organism evidence="19 20">
    <name type="scientific">Denticeps clupeoides</name>
    <name type="common">denticle herring</name>
    <dbReference type="NCBI Taxonomy" id="299321"/>
    <lineage>
        <taxon>Eukaryota</taxon>
        <taxon>Metazoa</taxon>
        <taxon>Chordata</taxon>
        <taxon>Craniata</taxon>
        <taxon>Vertebrata</taxon>
        <taxon>Euteleostomi</taxon>
        <taxon>Actinopterygii</taxon>
        <taxon>Neopterygii</taxon>
        <taxon>Teleostei</taxon>
        <taxon>Clupei</taxon>
        <taxon>Clupeiformes</taxon>
        <taxon>Denticipitoidei</taxon>
        <taxon>Denticipitidae</taxon>
        <taxon>Denticeps</taxon>
    </lineage>
</organism>
<dbReference type="GO" id="GO:0005789">
    <property type="term" value="C:endoplasmic reticulum membrane"/>
    <property type="evidence" value="ECO:0007669"/>
    <property type="project" value="UniProtKB-SubCell"/>
</dbReference>
<proteinExistence type="predicted"/>
<evidence type="ECO:0000256" key="16">
    <source>
        <dbReference type="ARBA" id="ARBA00030430"/>
    </source>
</evidence>
<keyword evidence="6" id="KW-0547">Nucleotide-binding</keyword>
<evidence type="ECO:0000259" key="18">
    <source>
        <dbReference type="PROSITE" id="PS50011"/>
    </source>
</evidence>
<dbReference type="InterPro" id="IPR039318">
    <property type="entry name" value="POMK"/>
</dbReference>
<dbReference type="FunFam" id="1.10.510.10:FF:000464">
    <property type="entry name" value="Protein O-mannose kinase"/>
    <property type="match status" value="1"/>
</dbReference>
<dbReference type="AlphaFoldDB" id="A0AAY4AME6"/>
<keyword evidence="10" id="KW-0735">Signal-anchor</keyword>
<dbReference type="Proteomes" id="UP000694580">
    <property type="component" value="Chromosome 1"/>
</dbReference>
<keyword evidence="9" id="KW-0067">ATP-binding</keyword>
<evidence type="ECO:0000256" key="4">
    <source>
        <dbReference type="ARBA" id="ARBA00022679"/>
    </source>
</evidence>
<evidence type="ECO:0000256" key="7">
    <source>
        <dbReference type="ARBA" id="ARBA00022777"/>
    </source>
</evidence>
<evidence type="ECO:0000256" key="9">
    <source>
        <dbReference type="ARBA" id="ARBA00022840"/>
    </source>
</evidence>
<gene>
    <name evidence="19" type="primary">POMK</name>
</gene>
<keyword evidence="5 17" id="KW-0812">Transmembrane</keyword>
<dbReference type="GO" id="GO:0006493">
    <property type="term" value="P:protein O-linked glycosylation"/>
    <property type="evidence" value="ECO:0007669"/>
    <property type="project" value="InterPro"/>
</dbReference>
<dbReference type="InterPro" id="IPR001245">
    <property type="entry name" value="Ser-Thr/Tyr_kinase_cat_dom"/>
</dbReference>